<feature type="region of interest" description="Disordered" evidence="7">
    <location>
        <begin position="85"/>
        <end position="128"/>
    </location>
</feature>
<dbReference type="Gene3D" id="3.80.10.10">
    <property type="entry name" value="Ribonuclease Inhibitor"/>
    <property type="match status" value="2"/>
</dbReference>
<dbReference type="GO" id="GO:0005929">
    <property type="term" value="C:cilium"/>
    <property type="evidence" value="ECO:0007669"/>
    <property type="project" value="UniProtKB-SubCell"/>
</dbReference>
<evidence type="ECO:0000256" key="5">
    <source>
        <dbReference type="ARBA" id="ARBA00023069"/>
    </source>
</evidence>
<evidence type="ECO:0000256" key="4">
    <source>
        <dbReference type="ARBA" id="ARBA00022737"/>
    </source>
</evidence>
<dbReference type="SUPFAM" id="SSF52075">
    <property type="entry name" value="Outer arm dynein light chain 1"/>
    <property type="match status" value="1"/>
</dbReference>
<feature type="compositionally biased region" description="Basic and acidic residues" evidence="7">
    <location>
        <begin position="92"/>
        <end position="102"/>
    </location>
</feature>
<name>A0A1I7XMS8_HETBA</name>
<dbReference type="WBParaSite" id="Hba_19037">
    <property type="protein sequence ID" value="Hba_19037"/>
    <property type="gene ID" value="Hba_19037"/>
</dbReference>
<evidence type="ECO:0000256" key="3">
    <source>
        <dbReference type="ARBA" id="ARBA00022614"/>
    </source>
</evidence>
<proteinExistence type="inferred from homology"/>
<evidence type="ECO:0000256" key="2">
    <source>
        <dbReference type="ARBA" id="ARBA00006453"/>
    </source>
</evidence>
<keyword evidence="4" id="KW-0677">Repeat</keyword>
<protein>
    <submittedName>
        <fullName evidence="9">Leucine-rich repeat protein</fullName>
    </submittedName>
</protein>
<sequence length="375" mass="42061">MTLASVVLNPGVLDHENGNNVLHLIAEIYKYFLSGCHLILITSKELVWKTTKGTSHVELGSPVSYSSSEMFCGSLDRTTLSVEGVGTNMDTESNRDKRDNSHDTINCSPTTTLGDTSTVSEMPDSSMDLSVRSDSERLVNTCYYFWLSAVKMTSDNRHDNMDISVSSSGVMDVSHRSLISLPRKFRKEYGKVIKLNLAGNRIRSLSQMDMFKQCTMYFLVIYCVVLQQVDASDNQISKLSSFLPLAKHLTILNVSNNAISNVDCLKLFINLETFNASCNDILNAETLSESLISLDISSNRISDLTEFMYLVHLDKLESIGAANNPCILYPTFNYRPYIVSVLPSLREIDTFSILEEEQLLGIPMFCTLYILYFQI</sequence>
<dbReference type="AlphaFoldDB" id="A0A1I7XMS8"/>
<feature type="compositionally biased region" description="Polar residues" evidence="7">
    <location>
        <begin position="103"/>
        <end position="120"/>
    </location>
</feature>
<evidence type="ECO:0000256" key="7">
    <source>
        <dbReference type="SAM" id="MobiDB-lite"/>
    </source>
</evidence>
<dbReference type="PROSITE" id="PS51450">
    <property type="entry name" value="LRR"/>
    <property type="match status" value="1"/>
</dbReference>
<organism evidence="8 9">
    <name type="scientific">Heterorhabditis bacteriophora</name>
    <name type="common">Entomopathogenic nematode worm</name>
    <dbReference type="NCBI Taxonomy" id="37862"/>
    <lineage>
        <taxon>Eukaryota</taxon>
        <taxon>Metazoa</taxon>
        <taxon>Ecdysozoa</taxon>
        <taxon>Nematoda</taxon>
        <taxon>Chromadorea</taxon>
        <taxon>Rhabditida</taxon>
        <taxon>Rhabditina</taxon>
        <taxon>Rhabditomorpha</taxon>
        <taxon>Strongyloidea</taxon>
        <taxon>Heterorhabditidae</taxon>
        <taxon>Heterorhabditis</taxon>
    </lineage>
</organism>
<dbReference type="InterPro" id="IPR050576">
    <property type="entry name" value="Cilia_flagella_integrity"/>
</dbReference>
<keyword evidence="6" id="KW-0966">Cell projection</keyword>
<evidence type="ECO:0000256" key="1">
    <source>
        <dbReference type="ARBA" id="ARBA00004138"/>
    </source>
</evidence>
<dbReference type="InterPro" id="IPR001611">
    <property type="entry name" value="Leu-rich_rpt"/>
</dbReference>
<comment type="subcellular location">
    <subcellularLocation>
        <location evidence="1">Cell projection</location>
        <location evidence="1">Cilium</location>
    </subcellularLocation>
</comment>
<keyword evidence="8" id="KW-1185">Reference proteome</keyword>
<evidence type="ECO:0000313" key="8">
    <source>
        <dbReference type="Proteomes" id="UP000095283"/>
    </source>
</evidence>
<accession>A0A1I7XMS8</accession>
<evidence type="ECO:0000256" key="6">
    <source>
        <dbReference type="ARBA" id="ARBA00023273"/>
    </source>
</evidence>
<reference evidence="9" key="1">
    <citation type="submission" date="2016-11" db="UniProtKB">
        <authorList>
            <consortium name="WormBaseParasite"/>
        </authorList>
    </citation>
    <scope>IDENTIFICATION</scope>
</reference>
<dbReference type="Proteomes" id="UP000095283">
    <property type="component" value="Unplaced"/>
</dbReference>
<dbReference type="PANTHER" id="PTHR45973:SF9">
    <property type="entry name" value="LEUCINE-RICH REPEAT-CONTAINING PROTEIN 46"/>
    <property type="match status" value="1"/>
</dbReference>
<keyword evidence="3" id="KW-0433">Leucine-rich repeat</keyword>
<dbReference type="InterPro" id="IPR032675">
    <property type="entry name" value="LRR_dom_sf"/>
</dbReference>
<keyword evidence="5" id="KW-0969">Cilium</keyword>
<comment type="similarity">
    <text evidence="2">Belongs to the DNAAF1 family.</text>
</comment>
<dbReference type="PANTHER" id="PTHR45973">
    <property type="entry name" value="PROTEIN PHOSPHATASE 1 REGULATORY SUBUNIT SDS22-RELATED"/>
    <property type="match status" value="1"/>
</dbReference>
<evidence type="ECO:0000313" key="9">
    <source>
        <dbReference type="WBParaSite" id="Hba_19037"/>
    </source>
</evidence>